<evidence type="ECO:0000313" key="4">
    <source>
        <dbReference type="Proteomes" id="UP000751190"/>
    </source>
</evidence>
<evidence type="ECO:0000256" key="2">
    <source>
        <dbReference type="SAM" id="Phobius"/>
    </source>
</evidence>
<proteinExistence type="predicted"/>
<keyword evidence="2" id="KW-0472">Membrane</keyword>
<protein>
    <submittedName>
        <fullName evidence="3">Uncharacterized protein</fullName>
    </submittedName>
</protein>
<evidence type="ECO:0000256" key="1">
    <source>
        <dbReference type="SAM" id="MobiDB-lite"/>
    </source>
</evidence>
<comment type="caution">
    <text evidence="3">The sequence shown here is derived from an EMBL/GenBank/DDBJ whole genome shotgun (WGS) entry which is preliminary data.</text>
</comment>
<feature type="transmembrane region" description="Helical" evidence="2">
    <location>
        <begin position="559"/>
        <end position="579"/>
    </location>
</feature>
<keyword evidence="4" id="KW-1185">Reference proteome</keyword>
<sequence length="637" mass="65760">MDESVLLEHHRAALEEFIIIAEERELAQGDEEGGRDGDGARGERESARSTPSPCALPIAALEPPELALGPPAAGSAPAAGAQLSLRALISQRAAVAEHRLCVTASVMLYWVAVSLVPVWNKRVMHATRFPYPIATAMIQLGTVASVLFLSSIVQHYWLDSLLAGSLFGRRWGSRPLRADSLGAHMHGAAGSAAPLLPSSPGGASRHTSLASVPSAAELHYYRETAALAEERSARRSATANYANVGSHGHARAGALPPALAGAHAGAGGGAGAAGSAPPSDAGCPSWVLGPHLCYKLREVAPIGFFFGLKYSLTNLGLMLLPTSTHLLLQGTDILWTVAAALLINRERIGRLELWACTLCSAASTLLSLRVGATLTAPLLPLAVNLASPMLLGLCISTLRLATVELMRTDGPLNGTMSHGELTCFKLILSSLTAALGAMLLEGIFAQSLQALRAHPAAAHAPAAPPFMPGALGVTPAAHGGPGAGAAAHALARPWWTALAELDRSELAGLFGGSALVLIFQVNITWLTHLTSAVTVGLVGGVKIAPQWAFALLFEHKLDVSASNLLGVFLMVVAGTLFTYGRAQRAPRIRAQHAMAGVLGTAGLGGVLGERRGSRDGASAERATGGPPLASSVKKGAT</sequence>
<dbReference type="OrthoDB" id="43802at2759"/>
<name>A0A8J5XCQ2_DIALT</name>
<dbReference type="SUPFAM" id="SSF103481">
    <property type="entry name" value="Multidrug resistance efflux transporter EmrE"/>
    <property type="match status" value="1"/>
</dbReference>
<gene>
    <name evidence="3" type="ORF">KFE25_002391</name>
</gene>
<dbReference type="Proteomes" id="UP000751190">
    <property type="component" value="Unassembled WGS sequence"/>
</dbReference>
<organism evidence="3 4">
    <name type="scientific">Diacronema lutheri</name>
    <name type="common">Unicellular marine alga</name>
    <name type="synonym">Monochrysis lutheri</name>
    <dbReference type="NCBI Taxonomy" id="2081491"/>
    <lineage>
        <taxon>Eukaryota</taxon>
        <taxon>Haptista</taxon>
        <taxon>Haptophyta</taxon>
        <taxon>Pavlovophyceae</taxon>
        <taxon>Pavlovales</taxon>
        <taxon>Pavlovaceae</taxon>
        <taxon>Diacronema</taxon>
    </lineage>
</organism>
<accession>A0A8J5XCQ2</accession>
<dbReference type="AlphaFoldDB" id="A0A8J5XCQ2"/>
<keyword evidence="2" id="KW-1133">Transmembrane helix</keyword>
<feature type="compositionally biased region" description="Basic and acidic residues" evidence="1">
    <location>
        <begin position="28"/>
        <end position="47"/>
    </location>
</feature>
<dbReference type="EMBL" id="JAGTXO010000027">
    <property type="protein sequence ID" value="KAG8461202.1"/>
    <property type="molecule type" value="Genomic_DNA"/>
</dbReference>
<evidence type="ECO:0000313" key="3">
    <source>
        <dbReference type="EMBL" id="KAG8461202.1"/>
    </source>
</evidence>
<feature type="region of interest" description="Disordered" evidence="1">
    <location>
        <begin position="610"/>
        <end position="637"/>
    </location>
</feature>
<reference evidence="3" key="1">
    <citation type="submission" date="2021-05" db="EMBL/GenBank/DDBJ databases">
        <title>The genome of the haptophyte Pavlova lutheri (Diacronema luteri, Pavlovales) - a model for lipid biosynthesis in eukaryotic algae.</title>
        <authorList>
            <person name="Hulatt C.J."/>
            <person name="Posewitz M.C."/>
        </authorList>
    </citation>
    <scope>NUCLEOTIDE SEQUENCE</scope>
    <source>
        <strain evidence="3">NIVA-4/92</strain>
    </source>
</reference>
<keyword evidence="2" id="KW-0812">Transmembrane</keyword>
<feature type="region of interest" description="Disordered" evidence="1">
    <location>
        <begin position="28"/>
        <end position="54"/>
    </location>
</feature>
<dbReference type="InterPro" id="IPR037185">
    <property type="entry name" value="EmrE-like"/>
</dbReference>